<reference evidence="14" key="1">
    <citation type="submission" date="2018-06" db="EMBL/GenBank/DDBJ databases">
        <title>Genome assembly of Danube salmon.</title>
        <authorList>
            <person name="Macqueen D.J."/>
            <person name="Gundappa M.K."/>
        </authorList>
    </citation>
    <scope>NUCLEOTIDE SEQUENCE [LARGE SCALE GENOMIC DNA]</scope>
</reference>
<dbReference type="InterPro" id="IPR013098">
    <property type="entry name" value="Ig_I-set"/>
</dbReference>
<evidence type="ECO:0000256" key="2">
    <source>
        <dbReference type="ARBA" id="ARBA00004613"/>
    </source>
</evidence>
<keyword evidence="11" id="KW-0732">Signal</keyword>
<dbReference type="Gene3D" id="2.60.40.10">
    <property type="entry name" value="Immunoglobulins"/>
    <property type="match status" value="1"/>
</dbReference>
<dbReference type="Gene3D" id="2.10.25.10">
    <property type="entry name" value="Laminin"/>
    <property type="match status" value="1"/>
</dbReference>
<evidence type="ECO:0000256" key="10">
    <source>
        <dbReference type="ARBA" id="ARBA00023157"/>
    </source>
</evidence>
<proteinExistence type="predicted"/>
<feature type="chain" id="PRO_5021388814" description="Immunoglobulin I-set domain-containing protein" evidence="11">
    <location>
        <begin position="20"/>
        <end position="114"/>
    </location>
</feature>
<dbReference type="GO" id="GO:0005886">
    <property type="term" value="C:plasma membrane"/>
    <property type="evidence" value="ECO:0007669"/>
    <property type="project" value="UniProtKB-SubCell"/>
</dbReference>
<dbReference type="PANTHER" id="PTHR11100">
    <property type="entry name" value="HEREGULIN-NEUREGULIN FAMILY MEMBER"/>
    <property type="match status" value="1"/>
</dbReference>
<dbReference type="InterPro" id="IPR013783">
    <property type="entry name" value="Ig-like_fold"/>
</dbReference>
<comment type="subcellular location">
    <subcellularLocation>
        <location evidence="1">Cell membrane</location>
        <topology evidence="1">Single-pass type I membrane protein</topology>
    </subcellularLocation>
    <subcellularLocation>
        <location evidence="2">Secreted</location>
    </subcellularLocation>
</comment>
<evidence type="ECO:0000256" key="4">
    <source>
        <dbReference type="ARBA" id="ARBA00022525"/>
    </source>
</evidence>
<keyword evidence="10" id="KW-1015">Disulfide bond</keyword>
<feature type="signal peptide" evidence="11">
    <location>
        <begin position="1"/>
        <end position="19"/>
    </location>
</feature>
<dbReference type="GO" id="GO:0048513">
    <property type="term" value="P:animal organ development"/>
    <property type="evidence" value="ECO:0007669"/>
    <property type="project" value="TreeGrafter"/>
</dbReference>
<dbReference type="Proteomes" id="UP000314982">
    <property type="component" value="Unassembled WGS sequence"/>
</dbReference>
<evidence type="ECO:0000256" key="11">
    <source>
        <dbReference type="SAM" id="SignalP"/>
    </source>
</evidence>
<dbReference type="InterPro" id="IPR040180">
    <property type="entry name" value="Neuregulin"/>
</dbReference>
<evidence type="ECO:0000256" key="3">
    <source>
        <dbReference type="ARBA" id="ARBA00022475"/>
    </source>
</evidence>
<keyword evidence="3" id="KW-1003">Cell membrane</keyword>
<dbReference type="GO" id="GO:0007399">
    <property type="term" value="P:nervous system development"/>
    <property type="evidence" value="ECO:0007669"/>
    <property type="project" value="InterPro"/>
</dbReference>
<dbReference type="STRING" id="62062.ENSHHUP00000000475"/>
<dbReference type="GO" id="GO:0035556">
    <property type="term" value="P:intracellular signal transduction"/>
    <property type="evidence" value="ECO:0007669"/>
    <property type="project" value="TreeGrafter"/>
</dbReference>
<dbReference type="PANTHER" id="PTHR11100:SF24">
    <property type="entry name" value="PRO-NEUREGULIN-2, MEMBRANE-BOUND ISOFORM ISOFORM X1"/>
    <property type="match status" value="1"/>
</dbReference>
<accession>A0A4W5JQL9</accession>
<keyword evidence="6" id="KW-0812">Transmembrane</keyword>
<dbReference type="AlphaFoldDB" id="A0A4W5JQL9"/>
<dbReference type="GO" id="GO:0005615">
    <property type="term" value="C:extracellular space"/>
    <property type="evidence" value="ECO:0007669"/>
    <property type="project" value="TreeGrafter"/>
</dbReference>
<sequence>FFYPCCVVVLCPQTLVVFPCHFGSPDSTVCDCHRKNSRVQISRAKLEDSGNYTCVAENLLGNSNSTSTVHVQSITTTPSSGSGHARRCNDSEKAYCVNGGDCYFIHGINQFSCK</sequence>
<name>A0A4W5JQL9_9TELE</name>
<evidence type="ECO:0000259" key="12">
    <source>
        <dbReference type="Pfam" id="PF07679"/>
    </source>
</evidence>
<keyword evidence="8" id="KW-0339">Growth factor</keyword>
<keyword evidence="5" id="KW-0245">EGF-like domain</keyword>
<protein>
    <recommendedName>
        <fullName evidence="12">Immunoglobulin I-set domain-containing protein</fullName>
    </recommendedName>
</protein>
<keyword evidence="7" id="KW-1133">Transmembrane helix</keyword>
<dbReference type="SUPFAM" id="SSF48726">
    <property type="entry name" value="Immunoglobulin"/>
    <property type="match status" value="1"/>
</dbReference>
<keyword evidence="14" id="KW-1185">Reference proteome</keyword>
<evidence type="ECO:0000256" key="5">
    <source>
        <dbReference type="ARBA" id="ARBA00022536"/>
    </source>
</evidence>
<evidence type="ECO:0000313" key="13">
    <source>
        <dbReference type="Ensembl" id="ENSHHUP00000000475.1"/>
    </source>
</evidence>
<keyword evidence="4" id="KW-0964">Secreted</keyword>
<organism evidence="13 14">
    <name type="scientific">Hucho hucho</name>
    <name type="common">huchen</name>
    <dbReference type="NCBI Taxonomy" id="62062"/>
    <lineage>
        <taxon>Eukaryota</taxon>
        <taxon>Metazoa</taxon>
        <taxon>Chordata</taxon>
        <taxon>Craniata</taxon>
        <taxon>Vertebrata</taxon>
        <taxon>Euteleostomi</taxon>
        <taxon>Actinopterygii</taxon>
        <taxon>Neopterygii</taxon>
        <taxon>Teleostei</taxon>
        <taxon>Protacanthopterygii</taxon>
        <taxon>Salmoniformes</taxon>
        <taxon>Salmonidae</taxon>
        <taxon>Salmoninae</taxon>
        <taxon>Hucho</taxon>
    </lineage>
</organism>
<dbReference type="Ensembl" id="ENSHHUT00000000485.1">
    <property type="protein sequence ID" value="ENSHHUP00000000475.1"/>
    <property type="gene ID" value="ENSHHUG00000000330.1"/>
</dbReference>
<evidence type="ECO:0000256" key="9">
    <source>
        <dbReference type="ARBA" id="ARBA00023136"/>
    </source>
</evidence>
<dbReference type="Pfam" id="PF07679">
    <property type="entry name" value="I-set"/>
    <property type="match status" value="1"/>
</dbReference>
<dbReference type="GeneTree" id="ENSGT00940000158778"/>
<feature type="domain" description="Immunoglobulin I-set" evidence="12">
    <location>
        <begin position="31"/>
        <end position="71"/>
    </location>
</feature>
<dbReference type="GO" id="GO:0008083">
    <property type="term" value="F:growth factor activity"/>
    <property type="evidence" value="ECO:0007669"/>
    <property type="project" value="UniProtKB-KW"/>
</dbReference>
<keyword evidence="9" id="KW-0472">Membrane</keyword>
<evidence type="ECO:0000313" key="14">
    <source>
        <dbReference type="Proteomes" id="UP000314982"/>
    </source>
</evidence>
<dbReference type="InterPro" id="IPR036179">
    <property type="entry name" value="Ig-like_dom_sf"/>
</dbReference>
<reference evidence="13" key="3">
    <citation type="submission" date="2025-09" db="UniProtKB">
        <authorList>
            <consortium name="Ensembl"/>
        </authorList>
    </citation>
    <scope>IDENTIFICATION</scope>
</reference>
<evidence type="ECO:0000256" key="6">
    <source>
        <dbReference type="ARBA" id="ARBA00022692"/>
    </source>
</evidence>
<reference evidence="13" key="2">
    <citation type="submission" date="2025-08" db="UniProtKB">
        <authorList>
            <consortium name="Ensembl"/>
        </authorList>
    </citation>
    <scope>IDENTIFICATION</scope>
</reference>
<evidence type="ECO:0000256" key="8">
    <source>
        <dbReference type="ARBA" id="ARBA00023030"/>
    </source>
</evidence>
<evidence type="ECO:0000256" key="7">
    <source>
        <dbReference type="ARBA" id="ARBA00022989"/>
    </source>
</evidence>
<evidence type="ECO:0000256" key="1">
    <source>
        <dbReference type="ARBA" id="ARBA00004251"/>
    </source>
</evidence>